<keyword evidence="3 7" id="KW-0833">Ubl conjugation pathway</keyword>
<dbReference type="InterPro" id="IPR023313">
    <property type="entry name" value="UBQ-conjugating_AS"/>
</dbReference>
<dbReference type="GO" id="GO:0005524">
    <property type="term" value="F:ATP binding"/>
    <property type="evidence" value="ECO:0007669"/>
    <property type="project" value="UniProtKB-UniRule"/>
</dbReference>
<dbReference type="CDD" id="cd23798">
    <property type="entry name" value="UBCc_UBE2I"/>
    <property type="match status" value="1"/>
</dbReference>
<evidence type="ECO:0000256" key="7">
    <source>
        <dbReference type="RuleBase" id="RU362109"/>
    </source>
</evidence>
<comment type="similarity">
    <text evidence="7">Belongs to the ubiquitin-conjugating enzyme family.</text>
</comment>
<dbReference type="SMART" id="SM00212">
    <property type="entry name" value="UBCc"/>
    <property type="match status" value="1"/>
</dbReference>
<gene>
    <name evidence="10" type="ORF">U0070_005893</name>
</gene>
<keyword evidence="11" id="KW-1185">Reference proteome</keyword>
<dbReference type="PROSITE" id="PS50127">
    <property type="entry name" value="UBC_2"/>
    <property type="match status" value="1"/>
</dbReference>
<keyword evidence="2 7" id="KW-0547">Nucleotide-binding</keyword>
<organism evidence="10 11">
    <name type="scientific">Myodes glareolus</name>
    <name type="common">Bank vole</name>
    <name type="synonym">Clethrionomys glareolus</name>
    <dbReference type="NCBI Taxonomy" id="447135"/>
    <lineage>
        <taxon>Eukaryota</taxon>
        <taxon>Metazoa</taxon>
        <taxon>Chordata</taxon>
        <taxon>Craniata</taxon>
        <taxon>Vertebrata</taxon>
        <taxon>Euteleostomi</taxon>
        <taxon>Mammalia</taxon>
        <taxon>Eutheria</taxon>
        <taxon>Euarchontoglires</taxon>
        <taxon>Glires</taxon>
        <taxon>Rodentia</taxon>
        <taxon>Myomorpha</taxon>
        <taxon>Muroidea</taxon>
        <taxon>Cricetidae</taxon>
        <taxon>Arvicolinae</taxon>
        <taxon>Myodes</taxon>
    </lineage>
</organism>
<evidence type="ECO:0000256" key="6">
    <source>
        <dbReference type="PROSITE-ProRule" id="PRU10133"/>
    </source>
</evidence>
<keyword evidence="4 7" id="KW-0067">ATP-binding</keyword>
<dbReference type="InterPro" id="IPR050113">
    <property type="entry name" value="Ub_conjugating_enzyme"/>
</dbReference>
<reference evidence="10 11" key="1">
    <citation type="journal article" date="2023" name="bioRxiv">
        <title>Conserved and derived expression patterns and positive selection on dental genes reveal complex evolutionary context of ever-growing rodent molars.</title>
        <authorList>
            <person name="Calamari Z.T."/>
            <person name="Song A."/>
            <person name="Cohen E."/>
            <person name="Akter M."/>
            <person name="Roy R.D."/>
            <person name="Hallikas O."/>
            <person name="Christensen M.M."/>
            <person name="Li P."/>
            <person name="Marangoni P."/>
            <person name="Jernvall J."/>
            <person name="Klein O.D."/>
        </authorList>
    </citation>
    <scope>NUCLEOTIDE SEQUENCE [LARGE SCALE GENOMIC DNA]</scope>
    <source>
        <strain evidence="10">V071</strain>
    </source>
</reference>
<keyword evidence="1" id="KW-0808">Transferase</keyword>
<evidence type="ECO:0000256" key="8">
    <source>
        <dbReference type="SAM" id="MobiDB-lite"/>
    </source>
</evidence>
<dbReference type="Pfam" id="PF00179">
    <property type="entry name" value="UQ_con"/>
    <property type="match status" value="1"/>
</dbReference>
<dbReference type="PROSITE" id="PS00183">
    <property type="entry name" value="UBC_1"/>
    <property type="match status" value="1"/>
</dbReference>
<protein>
    <recommendedName>
        <fullName evidence="9">UBC core domain-containing protein</fullName>
    </recommendedName>
</protein>
<dbReference type="GO" id="GO:0016740">
    <property type="term" value="F:transferase activity"/>
    <property type="evidence" value="ECO:0007669"/>
    <property type="project" value="UniProtKB-KW"/>
</dbReference>
<accession>A0AAW0HL52</accession>
<feature type="domain" description="UBC core" evidence="9">
    <location>
        <begin position="133"/>
        <end position="289"/>
    </location>
</feature>
<sequence>MRYLQGLCPRRCPLSFRTTLGNLGFLSSTRLAGVSSNGRAYPEEEFADAPSSLVRVPFKSAAVQGAACLDRCPAPGSSAAERGRREARGCLDGVGQEIGATVRGAGVRRAAQFRPRPAPPAGVLRSGLRAAGAEGSPETKERRRLYRRDGPGHGRPGTLNMSGIALSRLAQERKAWRKDHPFTPWEGGLFKLRMLFKDDYPSSPPKCKFEPPLFHPNVYPSGTVCLSILEEDKDWRPAITIKQILLGIQELLNEPNIQDPAQAEAYTIYCQNRVEYEKRVRAQAKKFAPS</sequence>
<evidence type="ECO:0000259" key="9">
    <source>
        <dbReference type="PROSITE" id="PS50127"/>
    </source>
</evidence>
<evidence type="ECO:0000313" key="11">
    <source>
        <dbReference type="Proteomes" id="UP001488838"/>
    </source>
</evidence>
<dbReference type="Proteomes" id="UP001488838">
    <property type="component" value="Unassembled WGS sequence"/>
</dbReference>
<evidence type="ECO:0000256" key="2">
    <source>
        <dbReference type="ARBA" id="ARBA00022741"/>
    </source>
</evidence>
<dbReference type="AlphaFoldDB" id="A0AAW0HL52"/>
<evidence type="ECO:0000313" key="10">
    <source>
        <dbReference type="EMBL" id="KAK7801906.1"/>
    </source>
</evidence>
<evidence type="ECO:0000256" key="3">
    <source>
        <dbReference type="ARBA" id="ARBA00022786"/>
    </source>
</evidence>
<feature type="compositionally biased region" description="Basic and acidic residues" evidence="8">
    <location>
        <begin position="137"/>
        <end position="152"/>
    </location>
</feature>
<evidence type="ECO:0000256" key="5">
    <source>
        <dbReference type="ARBA" id="ARBA00043952"/>
    </source>
</evidence>
<comment type="pathway">
    <text evidence="5">Protein modification.</text>
</comment>
<evidence type="ECO:0000256" key="4">
    <source>
        <dbReference type="ARBA" id="ARBA00022840"/>
    </source>
</evidence>
<proteinExistence type="inferred from homology"/>
<comment type="caution">
    <text evidence="10">The sequence shown here is derived from an EMBL/GenBank/DDBJ whole genome shotgun (WGS) entry which is preliminary data.</text>
</comment>
<dbReference type="SUPFAM" id="SSF54495">
    <property type="entry name" value="UBC-like"/>
    <property type="match status" value="1"/>
</dbReference>
<feature type="active site" description="Glycyl thioester intermediate" evidence="6">
    <location>
        <position position="225"/>
    </location>
</feature>
<dbReference type="InterPro" id="IPR000608">
    <property type="entry name" value="UBC"/>
</dbReference>
<name>A0AAW0HL52_MYOGA</name>
<dbReference type="InterPro" id="IPR016135">
    <property type="entry name" value="UBQ-conjugating_enzyme/RWD"/>
</dbReference>
<dbReference type="EMBL" id="JBBHLL010000483">
    <property type="protein sequence ID" value="KAK7801906.1"/>
    <property type="molecule type" value="Genomic_DNA"/>
</dbReference>
<dbReference type="PANTHER" id="PTHR24067">
    <property type="entry name" value="UBIQUITIN-CONJUGATING ENZYME E2"/>
    <property type="match status" value="1"/>
</dbReference>
<feature type="region of interest" description="Disordered" evidence="8">
    <location>
        <begin position="107"/>
        <end position="160"/>
    </location>
</feature>
<dbReference type="Gene3D" id="3.10.110.10">
    <property type="entry name" value="Ubiquitin Conjugating Enzyme"/>
    <property type="match status" value="1"/>
</dbReference>
<evidence type="ECO:0000256" key="1">
    <source>
        <dbReference type="ARBA" id="ARBA00022679"/>
    </source>
</evidence>